<dbReference type="OrthoDB" id="996350at2759"/>
<dbReference type="Proteomes" id="UP000593579">
    <property type="component" value="Unassembled WGS sequence"/>
</dbReference>
<organism evidence="1 2">
    <name type="scientific">Gossypium gossypioides</name>
    <name type="common">Mexican cotton</name>
    <name type="synonym">Selera gossypioides</name>
    <dbReference type="NCBI Taxonomy" id="34282"/>
    <lineage>
        <taxon>Eukaryota</taxon>
        <taxon>Viridiplantae</taxon>
        <taxon>Streptophyta</taxon>
        <taxon>Embryophyta</taxon>
        <taxon>Tracheophyta</taxon>
        <taxon>Spermatophyta</taxon>
        <taxon>Magnoliopsida</taxon>
        <taxon>eudicotyledons</taxon>
        <taxon>Gunneridae</taxon>
        <taxon>Pentapetalae</taxon>
        <taxon>rosids</taxon>
        <taxon>malvids</taxon>
        <taxon>Malvales</taxon>
        <taxon>Malvaceae</taxon>
        <taxon>Malvoideae</taxon>
        <taxon>Gossypium</taxon>
    </lineage>
</organism>
<gene>
    <name evidence="1" type="ORF">Gogos_019537</name>
</gene>
<reference evidence="1 2" key="1">
    <citation type="journal article" date="2019" name="Genome Biol. Evol.">
        <title>Insights into the evolution of the New World diploid cottons (Gossypium, subgenus Houzingenia) based on genome sequencing.</title>
        <authorList>
            <person name="Grover C.E."/>
            <person name="Arick M.A. 2nd"/>
            <person name="Thrash A."/>
            <person name="Conover J.L."/>
            <person name="Sanders W.S."/>
            <person name="Peterson D.G."/>
            <person name="Frelichowski J.E."/>
            <person name="Scheffler J.A."/>
            <person name="Scheffler B.E."/>
            <person name="Wendel J.F."/>
        </authorList>
    </citation>
    <scope>NUCLEOTIDE SEQUENCE [LARGE SCALE GENOMIC DNA]</scope>
    <source>
        <strain evidence="1">5</strain>
        <tissue evidence="1">Leaf</tissue>
    </source>
</reference>
<sequence>MVDLHNVGTFNVDTRFKDKYLNELERMLEKVLPHAML</sequence>
<accession>A0A7J9BHU3</accession>
<dbReference type="EMBL" id="JABEZY010000003">
    <property type="protein sequence ID" value="MBA0735719.1"/>
    <property type="molecule type" value="Genomic_DNA"/>
</dbReference>
<name>A0A7J9BHU3_GOSGO</name>
<protein>
    <submittedName>
        <fullName evidence="1">Uncharacterized protein</fullName>
    </submittedName>
</protein>
<evidence type="ECO:0000313" key="2">
    <source>
        <dbReference type="Proteomes" id="UP000593579"/>
    </source>
</evidence>
<keyword evidence="2" id="KW-1185">Reference proteome</keyword>
<proteinExistence type="predicted"/>
<comment type="caution">
    <text evidence="1">The sequence shown here is derived from an EMBL/GenBank/DDBJ whole genome shotgun (WGS) entry which is preliminary data.</text>
</comment>
<dbReference type="AlphaFoldDB" id="A0A7J9BHU3"/>
<evidence type="ECO:0000313" key="1">
    <source>
        <dbReference type="EMBL" id="MBA0735719.1"/>
    </source>
</evidence>